<evidence type="ECO:0000313" key="2">
    <source>
        <dbReference type="EMBL" id="KAK9753697.1"/>
    </source>
</evidence>
<dbReference type="InterPro" id="IPR054504">
    <property type="entry name" value="PWWP_KDM3B"/>
</dbReference>
<gene>
    <name evidence="2" type="ORF">QE152_g1815</name>
</gene>
<proteinExistence type="predicted"/>
<keyword evidence="3" id="KW-1185">Reference proteome</keyword>
<evidence type="ECO:0000313" key="3">
    <source>
        <dbReference type="Proteomes" id="UP001458880"/>
    </source>
</evidence>
<protein>
    <recommendedName>
        <fullName evidence="1">Lysine-specific demethylase 3B PWWP domain-containing protein</fullName>
    </recommendedName>
</protein>
<dbReference type="Proteomes" id="UP001458880">
    <property type="component" value="Unassembled WGS sequence"/>
</dbReference>
<dbReference type="AlphaFoldDB" id="A0AAW1N7X6"/>
<dbReference type="Pfam" id="PF22988">
    <property type="entry name" value="PWWP_KDM3B"/>
    <property type="match status" value="1"/>
</dbReference>
<dbReference type="EMBL" id="JASPKY010000011">
    <property type="protein sequence ID" value="KAK9753697.1"/>
    <property type="molecule type" value="Genomic_DNA"/>
</dbReference>
<comment type="caution">
    <text evidence="2">The sequence shown here is derived from an EMBL/GenBank/DDBJ whole genome shotgun (WGS) entry which is preliminary data.</text>
</comment>
<accession>A0AAW1N7X6</accession>
<evidence type="ECO:0000259" key="1">
    <source>
        <dbReference type="Pfam" id="PF22988"/>
    </source>
</evidence>
<reference evidence="2 3" key="1">
    <citation type="journal article" date="2024" name="BMC Genomics">
        <title>De novo assembly and annotation of Popillia japonica's genome with initial clues to its potential as an invasive pest.</title>
        <authorList>
            <person name="Cucini C."/>
            <person name="Boschi S."/>
            <person name="Funari R."/>
            <person name="Cardaioli E."/>
            <person name="Iannotti N."/>
            <person name="Marturano G."/>
            <person name="Paoli F."/>
            <person name="Bruttini M."/>
            <person name="Carapelli A."/>
            <person name="Frati F."/>
            <person name="Nardi F."/>
        </authorList>
    </citation>
    <scope>NUCLEOTIDE SEQUENCE [LARGE SCALE GENOMIC DNA]</scope>
    <source>
        <strain evidence="2">DMR45628</strain>
    </source>
</reference>
<sequence>MDLISNTEAAECREKRQVLVEYDDVEWQRREWICVYKEGLFSLFMVEQGLSWVDRRDPYTSSHAKILWPAHTFSALVSTIDMPSQAQPVEFLLDRELAFTDYKQLKPFQDRR</sequence>
<organism evidence="2 3">
    <name type="scientific">Popillia japonica</name>
    <name type="common">Japanese beetle</name>
    <dbReference type="NCBI Taxonomy" id="7064"/>
    <lineage>
        <taxon>Eukaryota</taxon>
        <taxon>Metazoa</taxon>
        <taxon>Ecdysozoa</taxon>
        <taxon>Arthropoda</taxon>
        <taxon>Hexapoda</taxon>
        <taxon>Insecta</taxon>
        <taxon>Pterygota</taxon>
        <taxon>Neoptera</taxon>
        <taxon>Endopterygota</taxon>
        <taxon>Coleoptera</taxon>
        <taxon>Polyphaga</taxon>
        <taxon>Scarabaeiformia</taxon>
        <taxon>Scarabaeidae</taxon>
        <taxon>Rutelinae</taxon>
        <taxon>Popillia</taxon>
    </lineage>
</organism>
<name>A0AAW1N7X6_POPJA</name>
<feature type="domain" description="Lysine-specific demethylase 3B PWWP" evidence="1">
    <location>
        <begin position="44"/>
        <end position="110"/>
    </location>
</feature>